<evidence type="ECO:0000256" key="7">
    <source>
        <dbReference type="SAM" id="Phobius"/>
    </source>
</evidence>
<keyword evidence="9" id="KW-1185">Reference proteome</keyword>
<gene>
    <name evidence="8" type="ORF">SAMN04487783_1702</name>
</gene>
<reference evidence="8 9" key="1">
    <citation type="submission" date="2016-10" db="EMBL/GenBank/DDBJ databases">
        <authorList>
            <person name="Varghese N."/>
            <person name="Submissions S."/>
        </authorList>
    </citation>
    <scope>NUCLEOTIDE SEQUENCE [LARGE SCALE GENOMIC DNA]</scope>
    <source>
        <strain evidence="8 9">IAM 15147</strain>
    </source>
</reference>
<feature type="transmembrane region" description="Helical" evidence="7">
    <location>
        <begin position="244"/>
        <end position="270"/>
    </location>
</feature>
<dbReference type="RefSeq" id="WP_092917911.1">
    <property type="nucleotide sequence ID" value="NZ_FOZN01000003.1"/>
</dbReference>
<feature type="transmembrane region" description="Helical" evidence="7">
    <location>
        <begin position="209"/>
        <end position="232"/>
    </location>
</feature>
<name>A0AA94HMT9_9MICO</name>
<dbReference type="PANTHER" id="PTHR30213">
    <property type="entry name" value="INNER MEMBRANE PROTEIN YHJD"/>
    <property type="match status" value="1"/>
</dbReference>
<keyword evidence="4 7" id="KW-1133">Transmembrane helix</keyword>
<evidence type="ECO:0000256" key="4">
    <source>
        <dbReference type="ARBA" id="ARBA00022989"/>
    </source>
</evidence>
<dbReference type="PANTHER" id="PTHR30213:SF1">
    <property type="entry name" value="INNER MEMBRANE PROTEIN YHJD"/>
    <property type="match status" value="1"/>
</dbReference>
<evidence type="ECO:0000256" key="1">
    <source>
        <dbReference type="ARBA" id="ARBA00004651"/>
    </source>
</evidence>
<feature type="compositionally biased region" description="Basic residues" evidence="6">
    <location>
        <begin position="315"/>
        <end position="324"/>
    </location>
</feature>
<dbReference type="EMBL" id="FOZN01000003">
    <property type="protein sequence ID" value="SFS13795.1"/>
    <property type="molecule type" value="Genomic_DNA"/>
</dbReference>
<dbReference type="Pfam" id="PF03631">
    <property type="entry name" value="Virul_fac_BrkB"/>
    <property type="match status" value="1"/>
</dbReference>
<feature type="region of interest" description="Disordered" evidence="6">
    <location>
        <begin position="301"/>
        <end position="324"/>
    </location>
</feature>
<accession>A0AA94HMT9</accession>
<evidence type="ECO:0000256" key="2">
    <source>
        <dbReference type="ARBA" id="ARBA00022475"/>
    </source>
</evidence>
<dbReference type="AlphaFoldDB" id="A0AA94HMT9"/>
<feature type="transmembrane region" description="Helical" evidence="7">
    <location>
        <begin position="96"/>
        <end position="118"/>
    </location>
</feature>
<feature type="transmembrane region" description="Helical" evidence="7">
    <location>
        <begin position="34"/>
        <end position="55"/>
    </location>
</feature>
<organism evidence="8 9">
    <name type="scientific">Agrococcus baldri</name>
    <dbReference type="NCBI Taxonomy" id="153730"/>
    <lineage>
        <taxon>Bacteria</taxon>
        <taxon>Bacillati</taxon>
        <taxon>Actinomycetota</taxon>
        <taxon>Actinomycetes</taxon>
        <taxon>Micrococcales</taxon>
        <taxon>Microbacteriaceae</taxon>
        <taxon>Agrococcus</taxon>
    </lineage>
</organism>
<evidence type="ECO:0000313" key="9">
    <source>
        <dbReference type="Proteomes" id="UP000198506"/>
    </source>
</evidence>
<evidence type="ECO:0000313" key="8">
    <source>
        <dbReference type="EMBL" id="SFS13795.1"/>
    </source>
</evidence>
<feature type="transmembrane region" description="Helical" evidence="7">
    <location>
        <begin position="138"/>
        <end position="163"/>
    </location>
</feature>
<dbReference type="Proteomes" id="UP000198506">
    <property type="component" value="Unassembled WGS sequence"/>
</dbReference>
<evidence type="ECO:0000256" key="6">
    <source>
        <dbReference type="SAM" id="MobiDB-lite"/>
    </source>
</evidence>
<feature type="compositionally biased region" description="Basic and acidic residues" evidence="6">
    <location>
        <begin position="301"/>
        <end position="314"/>
    </location>
</feature>
<keyword evidence="2" id="KW-1003">Cell membrane</keyword>
<evidence type="ECO:0000256" key="5">
    <source>
        <dbReference type="ARBA" id="ARBA00023136"/>
    </source>
</evidence>
<keyword evidence="3 7" id="KW-0812">Transmembrane</keyword>
<evidence type="ECO:0000256" key="3">
    <source>
        <dbReference type="ARBA" id="ARBA00022692"/>
    </source>
</evidence>
<dbReference type="GO" id="GO:0005886">
    <property type="term" value="C:plasma membrane"/>
    <property type="evidence" value="ECO:0007669"/>
    <property type="project" value="UniProtKB-SubCell"/>
</dbReference>
<proteinExistence type="predicted"/>
<comment type="subcellular location">
    <subcellularLocation>
        <location evidence="1">Cell membrane</location>
        <topology evidence="1">Multi-pass membrane protein</topology>
    </subcellularLocation>
</comment>
<dbReference type="InterPro" id="IPR017039">
    <property type="entry name" value="Virul_fac_BrkB"/>
</dbReference>
<sequence length="324" mass="34322">MKQLIERIMHSRPMRAWQRYSATRGPVLAQGMTLQAFLSLFAALFVAFAIFMAVLGGNVELRTAVIESISRSIPGLIGGEGEGGALDVEALTGSSIVGWAGAIAAASILFTAIAWVAVSREGFRAMFDLDDPPANFVLLKLGDLGVGVGIGVLVIVSAGVQVLATALVEALGFGWATQLVGIAVQLVLDTSIVLLLFRFGGRLRLPAKQIVPAAVVCAVAFFGLKLVATLLFGAVENNPLLAGIAAPVIILIWLGFIMQILLLVLAFVAVGATGRAYTRLVQSGGIDARLTPERARELLDELQESRKDGDDPVKMHKRLAKRAR</sequence>
<feature type="transmembrane region" description="Helical" evidence="7">
    <location>
        <begin position="175"/>
        <end position="197"/>
    </location>
</feature>
<keyword evidence="5 7" id="KW-0472">Membrane</keyword>
<protein>
    <submittedName>
        <fullName evidence="8">Membrane protein</fullName>
    </submittedName>
</protein>
<comment type="caution">
    <text evidence="8">The sequence shown here is derived from an EMBL/GenBank/DDBJ whole genome shotgun (WGS) entry which is preliminary data.</text>
</comment>